<evidence type="ECO:0000313" key="3">
    <source>
        <dbReference type="EMBL" id="MDR7354780.1"/>
    </source>
</evidence>
<name>A0ABU2B844_9CORY</name>
<reference evidence="3 4" key="1">
    <citation type="submission" date="2023-07" db="EMBL/GenBank/DDBJ databases">
        <title>Sequencing the genomes of 1000 actinobacteria strains.</title>
        <authorList>
            <person name="Klenk H.-P."/>
        </authorList>
    </citation>
    <scope>NUCLEOTIDE SEQUENCE [LARGE SCALE GENOMIC DNA]</scope>
    <source>
        <strain evidence="3 4">DSM 44508</strain>
    </source>
</reference>
<protein>
    <submittedName>
        <fullName evidence="3">Phage shock protein PspC (Stress-responsive transcriptional regulator)</fullName>
    </submittedName>
</protein>
<comment type="caution">
    <text evidence="3">The sequence shown here is derived from an EMBL/GenBank/DDBJ whole genome shotgun (WGS) entry which is preliminary data.</text>
</comment>
<dbReference type="Pfam" id="PF04024">
    <property type="entry name" value="PspC"/>
    <property type="match status" value="1"/>
</dbReference>
<feature type="domain" description="Phage shock protein PspC N-terminal" evidence="2">
    <location>
        <begin position="34"/>
        <end position="80"/>
    </location>
</feature>
<dbReference type="RefSeq" id="WP_277104161.1">
    <property type="nucleotide sequence ID" value="NZ_BAAAJS010000071.1"/>
</dbReference>
<feature type="transmembrane region" description="Helical" evidence="1">
    <location>
        <begin position="57"/>
        <end position="79"/>
    </location>
</feature>
<feature type="transmembrane region" description="Helical" evidence="1">
    <location>
        <begin position="128"/>
        <end position="147"/>
    </location>
</feature>
<accession>A0ABU2B844</accession>
<proteinExistence type="predicted"/>
<evidence type="ECO:0000256" key="1">
    <source>
        <dbReference type="SAM" id="Phobius"/>
    </source>
</evidence>
<keyword evidence="1" id="KW-1133">Transmembrane helix</keyword>
<dbReference type="EMBL" id="JAVDYF010000001">
    <property type="protein sequence ID" value="MDR7354780.1"/>
    <property type="molecule type" value="Genomic_DNA"/>
</dbReference>
<evidence type="ECO:0000259" key="2">
    <source>
        <dbReference type="Pfam" id="PF04024"/>
    </source>
</evidence>
<feature type="transmembrane region" description="Helical" evidence="1">
    <location>
        <begin position="105"/>
        <end position="123"/>
    </location>
</feature>
<evidence type="ECO:0000313" key="4">
    <source>
        <dbReference type="Proteomes" id="UP001183619"/>
    </source>
</evidence>
<sequence>MNTTPQPPTAPTPQTWDRMWATRPVRLPKSQGGNAYIAGVCEGIGVRYQIDPTLIRIAFVLAAFTGAGLSLYLLCWMLFPRYSVDKAPVEVLFDNRNGRYSADQSTGWVLVFTFLFLSGSLGFGSRGIISGTTLFTLAIGALVWYLLHQRTPQPPAGLIADFAPPAPDKATTPQPEVDLSAYSPAPGFDAVHRPQPPAWDPLGTVPELWDLPEPGPAVAPEPPKRTRVWPWVVVGFVVIAVSASGAIGMFRAERPLANINQTITQQEQIQPEYTTNVGSINLDFSKLKELTEDTDVTAYTDLGSINVSLPTAVKVRLTCTTDLGSVHCPSDPVINPTAPGKTLTLHLSTDLGSVNADSP</sequence>
<gene>
    <name evidence="3" type="ORF">J2S37_001318</name>
</gene>
<keyword evidence="1" id="KW-0472">Membrane</keyword>
<keyword evidence="1" id="KW-0812">Transmembrane</keyword>
<dbReference type="InterPro" id="IPR007168">
    <property type="entry name" value="Phageshock_PspC_N"/>
</dbReference>
<keyword evidence="4" id="KW-1185">Reference proteome</keyword>
<organism evidence="3 4">
    <name type="scientific">Corynebacterium felinum</name>
    <dbReference type="NCBI Taxonomy" id="131318"/>
    <lineage>
        <taxon>Bacteria</taxon>
        <taxon>Bacillati</taxon>
        <taxon>Actinomycetota</taxon>
        <taxon>Actinomycetes</taxon>
        <taxon>Mycobacteriales</taxon>
        <taxon>Corynebacteriaceae</taxon>
        <taxon>Corynebacterium</taxon>
    </lineage>
</organism>
<feature type="transmembrane region" description="Helical" evidence="1">
    <location>
        <begin position="228"/>
        <end position="250"/>
    </location>
</feature>
<dbReference type="Proteomes" id="UP001183619">
    <property type="component" value="Unassembled WGS sequence"/>
</dbReference>